<dbReference type="OrthoDB" id="1551288at2"/>
<dbReference type="PATRIC" id="fig|40335.7.peg.1789"/>
<keyword evidence="2" id="KW-1185">Reference proteome</keyword>
<accession>A0A0W0ZXH1</accession>
<evidence type="ECO:0000313" key="1">
    <source>
        <dbReference type="EMBL" id="KTD73839.1"/>
    </source>
</evidence>
<dbReference type="RefSeq" id="WP_058520836.1">
    <property type="nucleotide sequence ID" value="NZ_CAAAIP010000001.1"/>
</dbReference>
<name>A0A0W0ZXH1_9GAMM</name>
<comment type="caution">
    <text evidence="1">The sequence shown here is derived from an EMBL/GenBank/DDBJ whole genome shotgun (WGS) entry which is preliminary data.</text>
</comment>
<dbReference type="InterPro" id="IPR018740">
    <property type="entry name" value="DUF2282_membr"/>
</dbReference>
<proteinExistence type="predicted"/>
<dbReference type="EMBL" id="LNZA01000001">
    <property type="protein sequence ID" value="KTD73839.1"/>
    <property type="molecule type" value="Genomic_DNA"/>
</dbReference>
<reference evidence="1 2" key="1">
    <citation type="submission" date="2015-11" db="EMBL/GenBank/DDBJ databases">
        <title>Genomic analysis of 38 Legionella species identifies large and diverse effector repertoires.</title>
        <authorList>
            <person name="Burstein D."/>
            <person name="Amaro F."/>
            <person name="Zusman T."/>
            <person name="Lifshitz Z."/>
            <person name="Cohen O."/>
            <person name="Gilbert J.A."/>
            <person name="Pupko T."/>
            <person name="Shuman H.A."/>
            <person name="Segal G."/>
        </authorList>
    </citation>
    <scope>NUCLEOTIDE SEQUENCE [LARGE SCALE GENOMIC DNA]</scope>
    <source>
        <strain evidence="1 2">ATCC 49180</strain>
    </source>
</reference>
<dbReference type="AlphaFoldDB" id="A0A0W0ZXH1"/>
<gene>
    <name evidence="1" type="ORF">Ltuc_1686</name>
</gene>
<dbReference type="STRING" id="40335.Ltuc_1686"/>
<dbReference type="Proteomes" id="UP000054693">
    <property type="component" value="Unassembled WGS sequence"/>
</dbReference>
<sequence>MNKRQVQNTTVIAAALGAALASVYTYTDWLSSKEIVVKRERCYNVARAGKNDCATSLHSCASQSTMDRDPEAFIMLPKGLCERIVGGRSV</sequence>
<protein>
    <submittedName>
        <fullName evidence="1">Signal peptide protein</fullName>
    </submittedName>
</protein>
<dbReference type="Pfam" id="PF10048">
    <property type="entry name" value="DUF2282"/>
    <property type="match status" value="1"/>
</dbReference>
<evidence type="ECO:0000313" key="2">
    <source>
        <dbReference type="Proteomes" id="UP000054693"/>
    </source>
</evidence>
<organism evidence="1 2">
    <name type="scientific">Legionella tucsonensis</name>
    <dbReference type="NCBI Taxonomy" id="40335"/>
    <lineage>
        <taxon>Bacteria</taxon>
        <taxon>Pseudomonadati</taxon>
        <taxon>Pseudomonadota</taxon>
        <taxon>Gammaproteobacteria</taxon>
        <taxon>Legionellales</taxon>
        <taxon>Legionellaceae</taxon>
        <taxon>Legionella</taxon>
    </lineage>
</organism>